<evidence type="ECO:0000313" key="3">
    <source>
        <dbReference type="EMBL" id="SHI80394.1"/>
    </source>
</evidence>
<comment type="caution">
    <text evidence="3">The sequence shown here is derived from an EMBL/GenBank/DDBJ whole genome shotgun (WGS) entry which is preliminary data.</text>
</comment>
<keyword evidence="2" id="KW-1133">Transmembrane helix</keyword>
<organism evidence="3 4">
    <name type="scientific">Actinomyces denticolens</name>
    <dbReference type="NCBI Taxonomy" id="52767"/>
    <lineage>
        <taxon>Bacteria</taxon>
        <taxon>Bacillati</taxon>
        <taxon>Actinomycetota</taxon>
        <taxon>Actinomycetes</taxon>
        <taxon>Actinomycetales</taxon>
        <taxon>Actinomycetaceae</taxon>
        <taxon>Actinomyces</taxon>
    </lineage>
</organism>
<name>A0ABY1I9M0_9ACTO</name>
<reference evidence="3 4" key="1">
    <citation type="submission" date="2016-11" db="EMBL/GenBank/DDBJ databases">
        <authorList>
            <person name="Varghese N."/>
            <person name="Submissions S."/>
        </authorList>
    </citation>
    <scope>NUCLEOTIDE SEQUENCE [LARGE SCALE GENOMIC DNA]</scope>
    <source>
        <strain evidence="3 4">PA</strain>
    </source>
</reference>
<dbReference type="Proteomes" id="UP000184390">
    <property type="component" value="Unassembled WGS sequence"/>
</dbReference>
<feature type="compositionally biased region" description="Low complexity" evidence="1">
    <location>
        <begin position="114"/>
        <end position="128"/>
    </location>
</feature>
<dbReference type="EMBL" id="FQYL01000005">
    <property type="protein sequence ID" value="SHI80394.1"/>
    <property type="molecule type" value="Genomic_DNA"/>
</dbReference>
<feature type="compositionally biased region" description="Polar residues" evidence="1">
    <location>
        <begin position="22"/>
        <end position="32"/>
    </location>
</feature>
<keyword evidence="2" id="KW-0812">Transmembrane</keyword>
<keyword evidence="4" id="KW-1185">Reference proteome</keyword>
<sequence length="302" mass="31343">MSSQSSDGQYPGQRPGQYPDPSASQPPAQTYPQPEYAPSTPLSDQQPAQVDAQPPFQPVGTAYGYGGPGQQGPQPPKKNTGLIVGVVSAVVIALVASGVGAFLLLRGDNDDAAPKANTTTTAPATSTHPDAEGQEIIAPTAGIAFSVPSDWTVIDNPTAVSAQTLKTMATHSGQDENAFRQQLTNYDVYAGSTESSPVGGKQIADSVNVLRKTHTRLPAEEEMPEQLASVGAVMTSYEKVTTANGEAAAVYYDATMSNRPRYGAILVVPNASGDYPVLTFQTTDTATAEELVALAAASASTR</sequence>
<accession>A0ABY1I9M0</accession>
<evidence type="ECO:0000256" key="2">
    <source>
        <dbReference type="SAM" id="Phobius"/>
    </source>
</evidence>
<feature type="region of interest" description="Disordered" evidence="1">
    <location>
        <begin position="109"/>
        <end position="131"/>
    </location>
</feature>
<evidence type="ECO:0000256" key="1">
    <source>
        <dbReference type="SAM" id="MobiDB-lite"/>
    </source>
</evidence>
<feature type="transmembrane region" description="Helical" evidence="2">
    <location>
        <begin position="82"/>
        <end position="105"/>
    </location>
</feature>
<keyword evidence="2" id="KW-0472">Membrane</keyword>
<evidence type="ECO:0000313" key="4">
    <source>
        <dbReference type="Proteomes" id="UP000184390"/>
    </source>
</evidence>
<dbReference type="RefSeq" id="WP_073452546.1">
    <property type="nucleotide sequence ID" value="NZ_BDIO01000006.1"/>
</dbReference>
<proteinExistence type="predicted"/>
<protein>
    <submittedName>
        <fullName evidence="3">Uncharacterized protein</fullName>
    </submittedName>
</protein>
<feature type="region of interest" description="Disordered" evidence="1">
    <location>
        <begin position="1"/>
        <end position="77"/>
    </location>
</feature>
<feature type="compositionally biased region" description="Low complexity" evidence="1">
    <location>
        <begin position="44"/>
        <end position="54"/>
    </location>
</feature>
<gene>
    <name evidence="3" type="ORF">SAMN05216246_10563</name>
</gene>